<dbReference type="InterPro" id="IPR012677">
    <property type="entry name" value="Nucleotide-bd_a/b_plait_sf"/>
</dbReference>
<dbReference type="Pfam" id="PF00076">
    <property type="entry name" value="RRM_1"/>
    <property type="match status" value="1"/>
</dbReference>
<dbReference type="InterPro" id="IPR000504">
    <property type="entry name" value="RRM_dom"/>
</dbReference>
<proteinExistence type="predicted"/>
<evidence type="ECO:0000259" key="2">
    <source>
        <dbReference type="PROSITE" id="PS50102"/>
    </source>
</evidence>
<dbReference type="SMART" id="SM00360">
    <property type="entry name" value="RRM"/>
    <property type="match status" value="1"/>
</dbReference>
<dbReference type="SUPFAM" id="SSF54928">
    <property type="entry name" value="RNA-binding domain, RBD"/>
    <property type="match status" value="1"/>
</dbReference>
<gene>
    <name evidence="3" type="ORF">CITCOLO1_LOCUS19440</name>
</gene>
<organism evidence="3 4">
    <name type="scientific">Citrullus colocynthis</name>
    <name type="common">colocynth</name>
    <dbReference type="NCBI Taxonomy" id="252529"/>
    <lineage>
        <taxon>Eukaryota</taxon>
        <taxon>Viridiplantae</taxon>
        <taxon>Streptophyta</taxon>
        <taxon>Embryophyta</taxon>
        <taxon>Tracheophyta</taxon>
        <taxon>Spermatophyta</taxon>
        <taxon>Magnoliopsida</taxon>
        <taxon>eudicotyledons</taxon>
        <taxon>Gunneridae</taxon>
        <taxon>Pentapetalae</taxon>
        <taxon>rosids</taxon>
        <taxon>fabids</taxon>
        <taxon>Cucurbitales</taxon>
        <taxon>Cucurbitaceae</taxon>
        <taxon>Benincaseae</taxon>
        <taxon>Citrullus</taxon>
    </lineage>
</organism>
<dbReference type="Proteomes" id="UP001642487">
    <property type="component" value="Chromosome 8"/>
</dbReference>
<dbReference type="Gene3D" id="3.30.70.330">
    <property type="match status" value="1"/>
</dbReference>
<evidence type="ECO:0000313" key="4">
    <source>
        <dbReference type="Proteomes" id="UP001642487"/>
    </source>
</evidence>
<keyword evidence="1" id="KW-0694">RNA-binding</keyword>
<dbReference type="InterPro" id="IPR050441">
    <property type="entry name" value="RBM"/>
</dbReference>
<keyword evidence="4" id="KW-1185">Reference proteome</keyword>
<name>A0ABP0Z2S0_9ROSI</name>
<evidence type="ECO:0000256" key="1">
    <source>
        <dbReference type="PROSITE-ProRule" id="PRU00176"/>
    </source>
</evidence>
<dbReference type="PROSITE" id="PS50102">
    <property type="entry name" value="RRM"/>
    <property type="match status" value="1"/>
</dbReference>
<reference evidence="3 4" key="1">
    <citation type="submission" date="2024-03" db="EMBL/GenBank/DDBJ databases">
        <authorList>
            <person name="Gkanogiannis A."/>
            <person name="Becerra Lopez-Lavalle L."/>
        </authorList>
    </citation>
    <scope>NUCLEOTIDE SEQUENCE [LARGE SCALE GENOMIC DNA]</scope>
</reference>
<dbReference type="InterPro" id="IPR035979">
    <property type="entry name" value="RBD_domain_sf"/>
</dbReference>
<evidence type="ECO:0000313" key="3">
    <source>
        <dbReference type="EMBL" id="CAK9327073.1"/>
    </source>
</evidence>
<protein>
    <recommendedName>
        <fullName evidence="2">RRM domain-containing protein</fullName>
    </recommendedName>
</protein>
<accession>A0ABP0Z2S0</accession>
<feature type="domain" description="RRM" evidence="2">
    <location>
        <begin position="7"/>
        <end position="85"/>
    </location>
</feature>
<sequence>MANRLGSQLFISRLSSYTTIERLKSLFSPFGSVSEARLVRDPKTQRPKGFGFVTFQSPVEAKKALQAMNGRIVDGRLIFVEFANTRRRGTSCLVERTYELGIDASIGSCHFLSGQDSYLFIMESKDEDFVLLLHSAGLDLLDE</sequence>
<dbReference type="EMBL" id="OZ021742">
    <property type="protein sequence ID" value="CAK9327073.1"/>
    <property type="molecule type" value="Genomic_DNA"/>
</dbReference>
<dbReference type="PANTHER" id="PTHR48034">
    <property type="entry name" value="TRANSFORMER-2 SEX-DETERMINING PROTEIN-RELATED"/>
    <property type="match status" value="1"/>
</dbReference>